<dbReference type="PROSITE" id="PS50929">
    <property type="entry name" value="ABC_TM1F"/>
    <property type="match status" value="1"/>
</dbReference>
<dbReference type="PROSITE" id="PS50893">
    <property type="entry name" value="ABC_TRANSPORTER_2"/>
    <property type="match status" value="1"/>
</dbReference>
<feature type="domain" description="ABC transporter" evidence="9">
    <location>
        <begin position="362"/>
        <end position="596"/>
    </location>
</feature>
<evidence type="ECO:0000256" key="7">
    <source>
        <dbReference type="ARBA" id="ARBA00023136"/>
    </source>
</evidence>
<feature type="domain" description="ABC transmembrane type-1" evidence="10">
    <location>
        <begin position="29"/>
        <end position="308"/>
    </location>
</feature>
<comment type="subcellular location">
    <subcellularLocation>
        <location evidence="1">Cell membrane</location>
        <topology evidence="1">Multi-pass membrane protein</topology>
    </subcellularLocation>
</comment>
<dbReference type="SMART" id="SM00382">
    <property type="entry name" value="AAA"/>
    <property type="match status" value="1"/>
</dbReference>
<dbReference type="AlphaFoldDB" id="A0A1U7NQS7"/>
<feature type="transmembrane region" description="Helical" evidence="8">
    <location>
        <begin position="143"/>
        <end position="163"/>
    </location>
</feature>
<dbReference type="InterPro" id="IPR027417">
    <property type="entry name" value="P-loop_NTPase"/>
</dbReference>
<dbReference type="InterPro" id="IPR011527">
    <property type="entry name" value="ABC1_TM_dom"/>
</dbReference>
<dbReference type="PANTHER" id="PTHR43394:SF1">
    <property type="entry name" value="ATP-BINDING CASSETTE SUB-FAMILY B MEMBER 10, MITOCHONDRIAL"/>
    <property type="match status" value="1"/>
</dbReference>
<evidence type="ECO:0000256" key="4">
    <source>
        <dbReference type="ARBA" id="ARBA00022741"/>
    </source>
</evidence>
<protein>
    <submittedName>
        <fullName evidence="11">Multidrug ABC transporter ATP-binding protein</fullName>
    </submittedName>
</protein>
<evidence type="ECO:0000259" key="9">
    <source>
        <dbReference type="PROSITE" id="PS50893"/>
    </source>
</evidence>
<accession>A0A1U7NQS7</accession>
<evidence type="ECO:0000256" key="3">
    <source>
        <dbReference type="ARBA" id="ARBA00022692"/>
    </source>
</evidence>
<dbReference type="Gene3D" id="3.40.50.300">
    <property type="entry name" value="P-loop containing nucleotide triphosphate hydrolases"/>
    <property type="match status" value="1"/>
</dbReference>
<dbReference type="PANTHER" id="PTHR43394">
    <property type="entry name" value="ATP-DEPENDENT PERMEASE MDL1, MITOCHONDRIAL"/>
    <property type="match status" value="1"/>
</dbReference>
<reference evidence="11 12" key="1">
    <citation type="submission" date="2016-11" db="EMBL/GenBank/DDBJ databases">
        <title>Description of two novel members of the family Erysipelotrichaceae: Ileibacterium lipovorans gen. nov., sp. nov. and Dubosiella newyorkensis, gen. nov., sp. nov.</title>
        <authorList>
            <person name="Cox L.M."/>
            <person name="Sohn J."/>
            <person name="Tyrrell K.L."/>
            <person name="Citron D.M."/>
            <person name="Lawson P.A."/>
            <person name="Patel N.B."/>
            <person name="Iizumi T."/>
            <person name="Perez-Perez G.I."/>
            <person name="Goldstein E.J."/>
            <person name="Blaser M.J."/>
        </authorList>
    </citation>
    <scope>NUCLEOTIDE SEQUENCE [LARGE SCALE GENOMIC DNA]</scope>
    <source>
        <strain evidence="11 12">NYU-BL-A4</strain>
    </source>
</reference>
<dbReference type="CDD" id="cd18547">
    <property type="entry name" value="ABC_6TM_Tm288_like"/>
    <property type="match status" value="1"/>
</dbReference>
<keyword evidence="3 8" id="KW-0812">Transmembrane</keyword>
<dbReference type="GO" id="GO:0005886">
    <property type="term" value="C:plasma membrane"/>
    <property type="evidence" value="ECO:0007669"/>
    <property type="project" value="UniProtKB-SubCell"/>
</dbReference>
<dbReference type="GO" id="GO:0005524">
    <property type="term" value="F:ATP binding"/>
    <property type="evidence" value="ECO:0007669"/>
    <property type="project" value="UniProtKB-KW"/>
</dbReference>
<dbReference type="Pfam" id="PF00005">
    <property type="entry name" value="ABC_tran"/>
    <property type="match status" value="1"/>
</dbReference>
<dbReference type="Gene3D" id="1.20.1560.10">
    <property type="entry name" value="ABC transporter type 1, transmembrane domain"/>
    <property type="match status" value="1"/>
</dbReference>
<dbReference type="SUPFAM" id="SSF52540">
    <property type="entry name" value="P-loop containing nucleoside triphosphate hydrolases"/>
    <property type="match status" value="1"/>
</dbReference>
<dbReference type="RefSeq" id="WP_076340309.1">
    <property type="nucleotide sequence ID" value="NZ_CAMNTW010000065.1"/>
</dbReference>
<feature type="transmembrane region" description="Helical" evidence="8">
    <location>
        <begin position="26"/>
        <end position="52"/>
    </location>
</feature>
<keyword evidence="4" id="KW-0547">Nucleotide-binding</keyword>
<keyword evidence="12" id="KW-1185">Reference proteome</keyword>
<dbReference type="CDD" id="cd03254">
    <property type="entry name" value="ABCC_Glucan_exporter_like"/>
    <property type="match status" value="1"/>
</dbReference>
<dbReference type="GO" id="GO:0015421">
    <property type="term" value="F:ABC-type oligopeptide transporter activity"/>
    <property type="evidence" value="ECO:0007669"/>
    <property type="project" value="TreeGrafter"/>
</dbReference>
<organism evidence="11 12">
    <name type="scientific">Dubosiella newyorkensis</name>
    <dbReference type="NCBI Taxonomy" id="1862672"/>
    <lineage>
        <taxon>Bacteria</taxon>
        <taxon>Bacillati</taxon>
        <taxon>Bacillota</taxon>
        <taxon>Erysipelotrichia</taxon>
        <taxon>Erysipelotrichales</taxon>
        <taxon>Erysipelotrichaceae</taxon>
        <taxon>Dubosiella</taxon>
    </lineage>
</organism>
<dbReference type="InterPro" id="IPR039421">
    <property type="entry name" value="Type_1_exporter"/>
</dbReference>
<dbReference type="InterPro" id="IPR036640">
    <property type="entry name" value="ABC1_TM_sf"/>
</dbReference>
<keyword evidence="6 8" id="KW-1133">Transmembrane helix</keyword>
<name>A0A1U7NQS7_9FIRM</name>
<dbReference type="PROSITE" id="PS00211">
    <property type="entry name" value="ABC_TRANSPORTER_1"/>
    <property type="match status" value="1"/>
</dbReference>
<evidence type="ECO:0000256" key="2">
    <source>
        <dbReference type="ARBA" id="ARBA00022448"/>
    </source>
</evidence>
<dbReference type="Proteomes" id="UP000186705">
    <property type="component" value="Unassembled WGS sequence"/>
</dbReference>
<dbReference type="InterPro" id="IPR017871">
    <property type="entry name" value="ABC_transporter-like_CS"/>
</dbReference>
<dbReference type="OrthoDB" id="9762778at2"/>
<comment type="caution">
    <text evidence="11">The sequence shown here is derived from an EMBL/GenBank/DDBJ whole genome shotgun (WGS) entry which is preliminary data.</text>
</comment>
<dbReference type="InterPro" id="IPR003439">
    <property type="entry name" value="ABC_transporter-like_ATP-bd"/>
</dbReference>
<evidence type="ECO:0000256" key="1">
    <source>
        <dbReference type="ARBA" id="ARBA00004651"/>
    </source>
</evidence>
<evidence type="ECO:0000313" key="12">
    <source>
        <dbReference type="Proteomes" id="UP000186705"/>
    </source>
</evidence>
<dbReference type="FunFam" id="3.40.50.300:FF:000287">
    <property type="entry name" value="Multidrug ABC transporter ATP-binding protein"/>
    <property type="match status" value="1"/>
</dbReference>
<evidence type="ECO:0000256" key="5">
    <source>
        <dbReference type="ARBA" id="ARBA00022840"/>
    </source>
</evidence>
<keyword evidence="2" id="KW-0813">Transport</keyword>
<evidence type="ECO:0000256" key="8">
    <source>
        <dbReference type="SAM" id="Phobius"/>
    </source>
</evidence>
<feature type="transmembrane region" description="Helical" evidence="8">
    <location>
        <begin position="64"/>
        <end position="85"/>
    </location>
</feature>
<dbReference type="Pfam" id="PF00664">
    <property type="entry name" value="ABC_membrane"/>
    <property type="match status" value="1"/>
</dbReference>
<dbReference type="GO" id="GO:0016887">
    <property type="term" value="F:ATP hydrolysis activity"/>
    <property type="evidence" value="ECO:0007669"/>
    <property type="project" value="InterPro"/>
</dbReference>
<dbReference type="GeneID" id="78274394"/>
<keyword evidence="7 8" id="KW-0472">Membrane</keyword>
<evidence type="ECO:0000313" key="11">
    <source>
        <dbReference type="EMBL" id="OLU47991.1"/>
    </source>
</evidence>
<dbReference type="InterPro" id="IPR003593">
    <property type="entry name" value="AAA+_ATPase"/>
</dbReference>
<feature type="transmembrane region" description="Helical" evidence="8">
    <location>
        <begin position="169"/>
        <end position="186"/>
    </location>
</feature>
<evidence type="ECO:0000259" key="10">
    <source>
        <dbReference type="PROSITE" id="PS50929"/>
    </source>
</evidence>
<feature type="transmembrane region" description="Helical" evidence="8">
    <location>
        <begin position="251"/>
        <end position="275"/>
    </location>
</feature>
<evidence type="ECO:0000256" key="6">
    <source>
        <dbReference type="ARBA" id="ARBA00022989"/>
    </source>
</evidence>
<proteinExistence type="predicted"/>
<dbReference type="STRING" id="1862672.BO225_00290"/>
<keyword evidence="5 11" id="KW-0067">ATP-binding</keyword>
<sequence length="601" mass="67172">MAKYGRPQNFWKTLKRLLSYMGKHSFLFFVIMVLVAVSGLANLFGVFMIRPIVNALGEGQSEQAMQGILIMAIIFTCGVLSSLGYTQIMAKAAQEVVKDLRHDLFEKMESLPIKVFDSTSHGDIMSRFTNDIDTVSDALNNSFAMMIQAFIQAVGTLVLLFVLNWRLSLIVSAFYIIMMVYIRISGNTSKKYFSRQQKQLGILNGFVEEMISGQKVVKVFNHEVQNELDFKDKSAALQTVSQKAQSFAQTMVPMVVSLSYVNYAIVTIVGGLMVWNGSMDLGSLASYLVFVRQAAMPINQFTQQSNMLLVAISGAERIFDFMTIPEEKDQGVVTFEYVDGKPMWLHPRRTQPPEYVPVKGEVEFVHVDFGYSAHHPILHDISVLAQPGQKIAFVGATGAGKTTITNLINRFYDIQKGQILLDGIDIQLFAKKDLRRSLGIVLQDTHLFTGTIKDNIRFGKEDASMEEVIQAAKLANAHSFIERLPNGYETIITNDGASLSQGQRQLIAIARTAIIDPPVLILDEATSSIDTRTEKLIEKGMDALMEGRTVFVIAHRLSTIQNADTIVVLEKGRIMEEGSHQQLLQKKGMYYQLHEGMFELS</sequence>
<gene>
    <name evidence="11" type="ORF">BO225_00290</name>
</gene>
<dbReference type="EMBL" id="MPKA01000020">
    <property type="protein sequence ID" value="OLU47991.1"/>
    <property type="molecule type" value="Genomic_DNA"/>
</dbReference>
<dbReference type="SUPFAM" id="SSF90123">
    <property type="entry name" value="ABC transporter transmembrane region"/>
    <property type="match status" value="1"/>
</dbReference>